<dbReference type="Gene3D" id="3.30.70.330">
    <property type="match status" value="2"/>
</dbReference>
<gene>
    <name evidence="5" type="ORF">BV898_17243</name>
</gene>
<evidence type="ECO:0000256" key="1">
    <source>
        <dbReference type="ARBA" id="ARBA00022737"/>
    </source>
</evidence>
<dbReference type="PANTHER" id="PTHR48032:SF6">
    <property type="entry name" value="RNA-BINDING (RRM_RBD_RNP MOTIFS) FAMILY PROTEIN"/>
    <property type="match status" value="1"/>
</dbReference>
<name>A0A9X6NEQ3_HYPEX</name>
<keyword evidence="2 3" id="KW-0694">RNA-binding</keyword>
<dbReference type="OrthoDB" id="3045089at2759"/>
<organism evidence="5 6">
    <name type="scientific">Hypsibius exemplaris</name>
    <name type="common">Freshwater tardigrade</name>
    <dbReference type="NCBI Taxonomy" id="2072580"/>
    <lineage>
        <taxon>Eukaryota</taxon>
        <taxon>Metazoa</taxon>
        <taxon>Ecdysozoa</taxon>
        <taxon>Tardigrada</taxon>
        <taxon>Eutardigrada</taxon>
        <taxon>Parachela</taxon>
        <taxon>Hypsibioidea</taxon>
        <taxon>Hypsibiidae</taxon>
        <taxon>Hypsibius</taxon>
    </lineage>
</organism>
<sequence length="439" mass="48069">MADFRSHLGSIFLLREELQAHCSGAQTSAVSHEELRKLLSALVKIETELTRVKEEIITALTAATPSTHSQPPAVAPPIAEPVVRAPYAAAVAPPIAQPVVRAPYAATVAPSIAEPVVRAPYAATVAPQSALGRRVDYRNSDVPDKQKIFIPHISFNTTENGLAHYFSSYGHVIHARIFSVPARDPSVPVKGNLATVGFEDYRVVEGLLASPGGNQLLLDGVKIMPRAYVSREKYNVNLKQERYQIFIGGVPSHATPEQIGQGLSQHLCEGIIDIRVVYVAKRKGTAHRGFAYVDLESEEDALYLLRHRYVNICGKRAECKVNTCSVDTINRMENRVMLDQYDDDKLVNAQDDFSSGDTSPVGSIRDSLPTVLGSSGANGISLKVTDKCIVCGINPRNCVLLWCCHDETCEECAEKLMVCPKPECREPIAMRETTIKLQK</sequence>
<dbReference type="PROSITE" id="PS50102">
    <property type="entry name" value="RRM"/>
    <property type="match status" value="2"/>
</dbReference>
<dbReference type="PANTHER" id="PTHR48032">
    <property type="entry name" value="RNA-BINDING PROTEIN MUSASHI HOMOLOG RBP6"/>
    <property type="match status" value="1"/>
</dbReference>
<dbReference type="GO" id="GO:0006417">
    <property type="term" value="P:regulation of translation"/>
    <property type="evidence" value="ECO:0007669"/>
    <property type="project" value="TreeGrafter"/>
</dbReference>
<evidence type="ECO:0000259" key="4">
    <source>
        <dbReference type="PROSITE" id="PS50102"/>
    </source>
</evidence>
<evidence type="ECO:0000256" key="3">
    <source>
        <dbReference type="PROSITE-ProRule" id="PRU00176"/>
    </source>
</evidence>
<dbReference type="Gene3D" id="3.30.40.10">
    <property type="entry name" value="Zinc/RING finger domain, C3HC4 (zinc finger)"/>
    <property type="match status" value="1"/>
</dbReference>
<evidence type="ECO:0000313" key="5">
    <source>
        <dbReference type="EMBL" id="OWA52800.1"/>
    </source>
</evidence>
<keyword evidence="1" id="KW-0677">Repeat</keyword>
<dbReference type="AlphaFoldDB" id="A0A9X6NEQ3"/>
<evidence type="ECO:0000256" key="2">
    <source>
        <dbReference type="ARBA" id="ARBA00022884"/>
    </source>
</evidence>
<reference evidence="6" key="1">
    <citation type="submission" date="2017-01" db="EMBL/GenBank/DDBJ databases">
        <title>Comparative genomics of anhydrobiosis in the tardigrade Hypsibius dujardini.</title>
        <authorList>
            <person name="Yoshida Y."/>
            <person name="Koutsovoulos G."/>
            <person name="Laetsch D."/>
            <person name="Stevens L."/>
            <person name="Kumar S."/>
            <person name="Horikawa D."/>
            <person name="Ishino K."/>
            <person name="Komine S."/>
            <person name="Tomita M."/>
            <person name="Blaxter M."/>
            <person name="Arakawa K."/>
        </authorList>
    </citation>
    <scope>NUCLEOTIDE SEQUENCE [LARGE SCALE GENOMIC DNA]</scope>
    <source>
        <strain evidence="6">Z151</strain>
    </source>
</reference>
<proteinExistence type="predicted"/>
<dbReference type="GO" id="GO:0003729">
    <property type="term" value="F:mRNA binding"/>
    <property type="evidence" value="ECO:0007669"/>
    <property type="project" value="TreeGrafter"/>
</dbReference>
<feature type="domain" description="RRM" evidence="4">
    <location>
        <begin position="243"/>
        <end position="331"/>
    </location>
</feature>
<keyword evidence="6" id="KW-1185">Reference proteome</keyword>
<evidence type="ECO:0000313" key="6">
    <source>
        <dbReference type="Proteomes" id="UP000192578"/>
    </source>
</evidence>
<dbReference type="EMBL" id="MTYJ01000287">
    <property type="protein sequence ID" value="OWA52800.1"/>
    <property type="molecule type" value="Genomic_DNA"/>
</dbReference>
<dbReference type="Pfam" id="PF00076">
    <property type="entry name" value="RRM_1"/>
    <property type="match status" value="1"/>
</dbReference>
<dbReference type="SUPFAM" id="SSF54928">
    <property type="entry name" value="RNA-binding domain, RBD"/>
    <property type="match status" value="1"/>
</dbReference>
<dbReference type="InterPro" id="IPR000504">
    <property type="entry name" value="RRM_dom"/>
</dbReference>
<comment type="caution">
    <text evidence="5">The sequence shown here is derived from an EMBL/GenBank/DDBJ whole genome shotgun (WGS) entry which is preliminary data.</text>
</comment>
<dbReference type="SMART" id="SM00360">
    <property type="entry name" value="RRM"/>
    <property type="match status" value="2"/>
</dbReference>
<dbReference type="InterPro" id="IPR013083">
    <property type="entry name" value="Znf_RING/FYVE/PHD"/>
</dbReference>
<accession>A0A9X6NEQ3</accession>
<protein>
    <recommendedName>
        <fullName evidence="4">RRM domain-containing protein</fullName>
    </recommendedName>
</protein>
<dbReference type="Proteomes" id="UP000192578">
    <property type="component" value="Unassembled WGS sequence"/>
</dbReference>
<feature type="domain" description="RRM" evidence="4">
    <location>
        <begin position="146"/>
        <end position="241"/>
    </location>
</feature>
<dbReference type="InterPro" id="IPR012677">
    <property type="entry name" value="Nucleotide-bd_a/b_plait_sf"/>
</dbReference>
<dbReference type="InterPro" id="IPR035979">
    <property type="entry name" value="RBD_domain_sf"/>
</dbReference>